<dbReference type="PANTHER" id="PTHR31828:SF10">
    <property type="entry name" value="PHOSPHOLIPASE A1-IIDELTA"/>
    <property type="match status" value="1"/>
</dbReference>
<name>A0A6V7QSS5_ANACO</name>
<dbReference type="EMBL" id="CAJEUB010000009">
    <property type="protein sequence ID" value="CAD1845921.1"/>
    <property type="molecule type" value="Genomic_DNA"/>
</dbReference>
<feature type="compositionally biased region" description="Low complexity" evidence="3">
    <location>
        <begin position="1"/>
        <end position="16"/>
    </location>
</feature>
<keyword evidence="2" id="KW-0442">Lipid degradation</keyword>
<proteinExistence type="inferred from homology"/>
<dbReference type="InterPro" id="IPR029058">
    <property type="entry name" value="AB_hydrolase_fold"/>
</dbReference>
<protein>
    <recommendedName>
        <fullName evidence="2">Phospholipase A1</fullName>
        <ecNumber evidence="2">3.1.1.-</ecNumber>
    </recommendedName>
</protein>
<feature type="compositionally biased region" description="Basic and acidic residues" evidence="3">
    <location>
        <begin position="193"/>
        <end position="206"/>
    </location>
</feature>
<dbReference type="GO" id="GO:0008970">
    <property type="term" value="F:phospholipase A1 activity"/>
    <property type="evidence" value="ECO:0007669"/>
    <property type="project" value="UniProtKB-UniRule"/>
</dbReference>
<feature type="compositionally biased region" description="Low complexity" evidence="3">
    <location>
        <begin position="89"/>
        <end position="102"/>
    </location>
</feature>
<feature type="region of interest" description="Disordered" evidence="3">
    <location>
        <begin position="184"/>
        <end position="206"/>
    </location>
</feature>
<organism evidence="4">
    <name type="scientific">Ananas comosus var. bracteatus</name>
    <name type="common">red pineapple</name>
    <dbReference type="NCBI Taxonomy" id="296719"/>
    <lineage>
        <taxon>Eukaryota</taxon>
        <taxon>Viridiplantae</taxon>
        <taxon>Streptophyta</taxon>
        <taxon>Embryophyta</taxon>
        <taxon>Tracheophyta</taxon>
        <taxon>Spermatophyta</taxon>
        <taxon>Magnoliopsida</taxon>
        <taxon>Liliopsida</taxon>
        <taxon>Poales</taxon>
        <taxon>Bromeliaceae</taxon>
        <taxon>Bromelioideae</taxon>
        <taxon>Ananas</taxon>
    </lineage>
</organism>
<dbReference type="AlphaFoldDB" id="A0A6V7QSS5"/>
<accession>A0A6V7QSS5</accession>
<dbReference type="EC" id="3.1.1.-" evidence="2"/>
<dbReference type="Gene3D" id="3.40.50.1820">
    <property type="entry name" value="alpha/beta hydrolase"/>
    <property type="match status" value="1"/>
</dbReference>
<evidence type="ECO:0000256" key="1">
    <source>
        <dbReference type="ARBA" id="ARBA00022801"/>
    </source>
</evidence>
<reference evidence="4" key="1">
    <citation type="submission" date="2020-07" db="EMBL/GenBank/DDBJ databases">
        <authorList>
            <person name="Lin J."/>
        </authorList>
    </citation>
    <scope>NUCLEOTIDE SEQUENCE</scope>
</reference>
<feature type="region of interest" description="Disordered" evidence="3">
    <location>
        <begin position="1"/>
        <end position="22"/>
    </location>
</feature>
<evidence type="ECO:0000256" key="2">
    <source>
        <dbReference type="RuleBase" id="RU367093"/>
    </source>
</evidence>
<comment type="function">
    <text evidence="2">Acylhydrolase that catalyzes the hydrolysis of phospholipids at the sn-1 position.</text>
</comment>
<keyword evidence="2" id="KW-0443">Lipid metabolism</keyword>
<dbReference type="PANTHER" id="PTHR31828">
    <property type="entry name" value="PHOSPHOLIPASE A1-IIGAMMA"/>
    <property type="match status" value="1"/>
</dbReference>
<dbReference type="InterPro" id="IPR033556">
    <property type="entry name" value="PLA"/>
</dbReference>
<gene>
    <name evidence="4" type="ORF">CB5_LOCUS29132</name>
</gene>
<evidence type="ECO:0000313" key="4">
    <source>
        <dbReference type="EMBL" id="CAD1845921.1"/>
    </source>
</evidence>
<evidence type="ECO:0000256" key="3">
    <source>
        <dbReference type="SAM" id="MobiDB-lite"/>
    </source>
</evidence>
<sequence>MAATAASATAVVVAAAEEPKEQEQEQVKAKKLNPTWAELLGSEHWHGLLDPLNLALRRLILLSGDLCQVTYDAFNDDRNSAYCGSCRYSHPSSSAAPTSSHALRSRRRPRRLRPPLRHVSELEGFFLFPKSREAWSRESNWIGYVAVGDDVDGGRVIFAAWRGTIRPLEWADVLHPELVSIDDILSPAGDNGEQDKPKVMKDGKSV</sequence>
<comment type="similarity">
    <text evidence="2">Belongs to the AB hydrolase superfamily. Lipase family.</text>
</comment>
<dbReference type="GO" id="GO:0016042">
    <property type="term" value="P:lipid catabolic process"/>
    <property type="evidence" value="ECO:0007669"/>
    <property type="project" value="UniProtKB-UniRule"/>
</dbReference>
<keyword evidence="1 2" id="KW-0378">Hydrolase</keyword>
<feature type="region of interest" description="Disordered" evidence="3">
    <location>
        <begin position="89"/>
        <end position="110"/>
    </location>
</feature>